<protein>
    <recommendedName>
        <fullName evidence="2">DUF4806 domain-containing protein</fullName>
    </recommendedName>
</protein>
<accession>A0ABM5JIE2</accession>
<organism evidence="3 4">
    <name type="scientific">Diabrotica virgifera virgifera</name>
    <name type="common">western corn rootworm</name>
    <dbReference type="NCBI Taxonomy" id="50390"/>
    <lineage>
        <taxon>Eukaryota</taxon>
        <taxon>Metazoa</taxon>
        <taxon>Ecdysozoa</taxon>
        <taxon>Arthropoda</taxon>
        <taxon>Hexapoda</taxon>
        <taxon>Insecta</taxon>
        <taxon>Pterygota</taxon>
        <taxon>Neoptera</taxon>
        <taxon>Endopterygota</taxon>
        <taxon>Coleoptera</taxon>
        <taxon>Polyphaga</taxon>
        <taxon>Cucujiformia</taxon>
        <taxon>Chrysomeloidea</taxon>
        <taxon>Chrysomelidae</taxon>
        <taxon>Galerucinae</taxon>
        <taxon>Diabroticina</taxon>
        <taxon>Diabroticites</taxon>
        <taxon>Diabrotica</taxon>
    </lineage>
</organism>
<dbReference type="InterPro" id="IPR032071">
    <property type="entry name" value="DUF4806"/>
</dbReference>
<dbReference type="Pfam" id="PF16064">
    <property type="entry name" value="DUF4806"/>
    <property type="match status" value="1"/>
</dbReference>
<evidence type="ECO:0000313" key="3">
    <source>
        <dbReference type="EnsemblMetazoa" id="XP_050497709.1"/>
    </source>
</evidence>
<dbReference type="EnsemblMetazoa" id="XM_050641752.1">
    <property type="protein sequence ID" value="XP_050497709.1"/>
    <property type="gene ID" value="LOC126878855"/>
</dbReference>
<sequence length="476" mass="54657">MNRCNPEPHFKIVETIEAGRSVLTVVPHKWIKNKILFWPPKNVKNLIKDVNSTPDITWNKIICRIKRNYYKNRIAAETELLEMSGGSATSSTDSEVLGEMKEKNKVRNTKKVTSQQNFETLFASSSSKFCSFQPIIPEETPEPVVESENIILETNFSDEAIISPEAIANAQFLNVIEQPLIGEESKNDIINKLNDIEQKFNQFKNDITESVKDMLVKAVAAIKSDFDAKLLSAMQNFKNNHQDDDNIQFEFHAVSTSQELSQLEDNLKDPNYEKKVRNYFKKIIGNTPDTSNGLDTCYSIVDYFFEKKFMVQCSWTGGSRSNTEKCCIKNCKNILEVFFTIVQSSNKDFSKALLKKFIIGITRNAKKRSLTGGIRQSSIHRRKKSMVKKQRLSGNRKGVAQRQGKGTYIKKMYNIKIIISGENEIFYENEQSFNEEKEYDEDNDEYGMEEYEADGEDAIIEHDEVEEEDNNDTDTD</sequence>
<dbReference type="GeneID" id="126878855"/>
<feature type="domain" description="DUF4806" evidence="2">
    <location>
        <begin position="249"/>
        <end position="340"/>
    </location>
</feature>
<keyword evidence="4" id="KW-1185">Reference proteome</keyword>
<feature type="region of interest" description="Disordered" evidence="1">
    <location>
        <begin position="451"/>
        <end position="476"/>
    </location>
</feature>
<dbReference type="Proteomes" id="UP001652700">
    <property type="component" value="Unplaced"/>
</dbReference>
<proteinExistence type="predicted"/>
<name>A0ABM5JIE2_DIAVI</name>
<evidence type="ECO:0000256" key="1">
    <source>
        <dbReference type="SAM" id="MobiDB-lite"/>
    </source>
</evidence>
<dbReference type="RefSeq" id="XP_050497709.1">
    <property type="nucleotide sequence ID" value="XM_050641752.1"/>
</dbReference>
<evidence type="ECO:0000259" key="2">
    <source>
        <dbReference type="Pfam" id="PF16064"/>
    </source>
</evidence>
<evidence type="ECO:0000313" key="4">
    <source>
        <dbReference type="Proteomes" id="UP001652700"/>
    </source>
</evidence>
<reference evidence="3" key="1">
    <citation type="submission" date="2025-05" db="UniProtKB">
        <authorList>
            <consortium name="EnsemblMetazoa"/>
        </authorList>
    </citation>
    <scope>IDENTIFICATION</scope>
</reference>